<dbReference type="EMBL" id="VXIV02001490">
    <property type="protein sequence ID" value="KAF6032683.1"/>
    <property type="molecule type" value="Genomic_DNA"/>
</dbReference>
<dbReference type="SUPFAM" id="SSF57863">
    <property type="entry name" value="ArfGap/RecO-like zinc finger"/>
    <property type="match status" value="1"/>
</dbReference>
<name>A0A7J7K3A4_BUGNE</name>
<keyword evidence="5" id="KW-0040">ANK repeat</keyword>
<evidence type="ECO:0000256" key="6">
    <source>
        <dbReference type="PROSITE-ProRule" id="PRU00288"/>
    </source>
</evidence>
<dbReference type="GO" id="GO:0005096">
    <property type="term" value="F:GTPase activator activity"/>
    <property type="evidence" value="ECO:0007669"/>
    <property type="project" value="UniProtKB-KW"/>
</dbReference>
<evidence type="ECO:0000259" key="9">
    <source>
        <dbReference type="PROSITE" id="PS50003"/>
    </source>
</evidence>
<dbReference type="PRINTS" id="PR00405">
    <property type="entry name" value="REVINTRACTNG"/>
</dbReference>
<dbReference type="PROSITE" id="PS50088">
    <property type="entry name" value="ANK_REPEAT"/>
    <property type="match status" value="2"/>
</dbReference>
<dbReference type="SUPFAM" id="SSF50729">
    <property type="entry name" value="PH domain-like"/>
    <property type="match status" value="1"/>
</dbReference>
<evidence type="ECO:0000256" key="1">
    <source>
        <dbReference type="ARBA" id="ARBA00022468"/>
    </source>
</evidence>
<proteinExistence type="predicted"/>
<keyword evidence="7" id="KW-0175">Coiled coil</keyword>
<evidence type="ECO:0000256" key="5">
    <source>
        <dbReference type="PROSITE-ProRule" id="PRU00023"/>
    </source>
</evidence>
<dbReference type="InterPro" id="IPR037278">
    <property type="entry name" value="ARFGAP/RecO"/>
</dbReference>
<dbReference type="SMART" id="SM00105">
    <property type="entry name" value="ArfGap"/>
    <property type="match status" value="1"/>
</dbReference>
<evidence type="ECO:0000313" key="11">
    <source>
        <dbReference type="EMBL" id="KAF6032683.1"/>
    </source>
</evidence>
<reference evidence="11" key="1">
    <citation type="submission" date="2020-06" db="EMBL/GenBank/DDBJ databases">
        <title>Draft genome of Bugula neritina, a colonial animal packing powerful symbionts and potential medicines.</title>
        <authorList>
            <person name="Rayko M."/>
        </authorList>
    </citation>
    <scope>NUCLEOTIDE SEQUENCE [LARGE SCALE GENOMIC DNA]</scope>
    <source>
        <strain evidence="11">Kwan_BN1</strain>
    </source>
</reference>
<gene>
    <name evidence="11" type="ORF">EB796_009024</name>
</gene>
<keyword evidence="12" id="KW-1185">Reference proteome</keyword>
<dbReference type="Pfam" id="PF01412">
    <property type="entry name" value="ArfGap"/>
    <property type="match status" value="1"/>
</dbReference>
<dbReference type="Pfam" id="PF12796">
    <property type="entry name" value="Ank_2"/>
    <property type="match status" value="1"/>
</dbReference>
<feature type="region of interest" description="Disordered" evidence="8">
    <location>
        <begin position="249"/>
        <end position="271"/>
    </location>
</feature>
<organism evidence="11 12">
    <name type="scientific">Bugula neritina</name>
    <name type="common">Brown bryozoan</name>
    <name type="synonym">Sertularia neritina</name>
    <dbReference type="NCBI Taxonomy" id="10212"/>
    <lineage>
        <taxon>Eukaryota</taxon>
        <taxon>Metazoa</taxon>
        <taxon>Spiralia</taxon>
        <taxon>Lophotrochozoa</taxon>
        <taxon>Bryozoa</taxon>
        <taxon>Gymnolaemata</taxon>
        <taxon>Cheilostomatida</taxon>
        <taxon>Flustrina</taxon>
        <taxon>Buguloidea</taxon>
        <taxon>Bugulidae</taxon>
        <taxon>Bugula</taxon>
    </lineage>
</organism>
<dbReference type="OrthoDB" id="10070851at2759"/>
<feature type="domain" description="PH" evidence="9">
    <location>
        <begin position="274"/>
        <end position="369"/>
    </location>
</feature>
<dbReference type="GO" id="GO:0008270">
    <property type="term" value="F:zinc ion binding"/>
    <property type="evidence" value="ECO:0007669"/>
    <property type="project" value="UniProtKB-KW"/>
</dbReference>
<dbReference type="PROSITE" id="PS50003">
    <property type="entry name" value="PH_DOMAIN"/>
    <property type="match status" value="1"/>
</dbReference>
<dbReference type="SUPFAM" id="SSF103657">
    <property type="entry name" value="BAR/IMD domain-like"/>
    <property type="match status" value="1"/>
</dbReference>
<dbReference type="Proteomes" id="UP000593567">
    <property type="component" value="Unassembled WGS sequence"/>
</dbReference>
<feature type="coiled-coil region" evidence="7">
    <location>
        <begin position="7"/>
        <end position="41"/>
    </location>
</feature>
<dbReference type="InterPro" id="IPR001164">
    <property type="entry name" value="ArfGAP_dom"/>
</dbReference>
<dbReference type="Gene3D" id="1.20.1270.60">
    <property type="entry name" value="Arfaptin homology (AH) domain/BAR domain"/>
    <property type="match status" value="1"/>
</dbReference>
<sequence>MKIDLNIQEYKRDSPKFRAEIEAAEQKTSILESKLEKVIKLCNVMIDAGKSYGNANSSFIGGIQDMTSYFTGDPILEKALKRFTESLTEIQSFHTIILDQASRSILSHIKHIMGSDLRLVRESQAKFRRASDDLDSALNKHVSAPKAKAAECEESANQLLVSKSKFTAMSLEYVDKLNMFNEKQRHDILQTMYSYLTAHSTYFHQGFDLFEEDDNFMKEVAGKLVELSDLTTTISKQSEGRRNELLQQLSDTKSDSSKGANDVHSNDDKSTEDGANISGFLFRRTSKGFRPWVRRWFTIENNQLIYTKKLSEGWTIMEEDLRLCAVKPYTDSERRFCFEVKSPTRSHVLQATDEEECLEWISAVQEGVLAAYRDRSRTLSGGDHLDPQSTYTQTSLAPVLDNHKKSSTKRSSHATLLYTLPGNDVCADCDAKAPSWASVNLGITLCIECSGIHRSLGVHVSKVRSITLDSWEPEVLKVMAELGNSTVNGIYEHNYDSTGRESIPRPTSSSSSAIREVFIKAKYVDTLFVKSLVPPEKSDTLKRWAVAKRQRKTLLLTDSVHENADSMIEVSSTSADDTPAPDAAADTAVSELGLPDDDVVLFGSPTNKLIDKIEIDLIPSEDESGSGSDDTRSHTSLEEVDKLDPNILLYKGAEARNIPVLLQALANRADINWKNPSDSNKTSLTKAVESGSLATCEFLLLNSADVEVADDKGQPPLHHATIKGYTAQVCQLLKRGANFKHKDNSQCDALTLAMEAELADIVTLLRVASLRQEMNEADPGSLTDDSFNDIFRDFTHLASNDPEKLKRGANSNSSLKQ</sequence>
<evidence type="ECO:0000259" key="10">
    <source>
        <dbReference type="PROSITE" id="PS50115"/>
    </source>
</evidence>
<dbReference type="InterPro" id="IPR038508">
    <property type="entry name" value="ArfGAP_dom_sf"/>
</dbReference>
<dbReference type="PANTHER" id="PTHR23180:SF399">
    <property type="entry name" value="BLOWN FUSE, ISOFORM A-RELATED"/>
    <property type="match status" value="1"/>
</dbReference>
<feature type="compositionally biased region" description="Basic and acidic residues" evidence="8">
    <location>
        <begin position="629"/>
        <end position="638"/>
    </location>
</feature>
<dbReference type="FunFam" id="1.10.220.150:FF:000009">
    <property type="entry name" value="stromal membrane-associated protein 1 isoform X1"/>
    <property type="match status" value="1"/>
</dbReference>
<keyword evidence="2" id="KW-0479">Metal-binding</keyword>
<dbReference type="Gene3D" id="2.30.29.30">
    <property type="entry name" value="Pleckstrin-homology domain (PH domain)/Phosphotyrosine-binding domain (PTB)"/>
    <property type="match status" value="1"/>
</dbReference>
<dbReference type="AlphaFoldDB" id="A0A7J7K3A4"/>
<dbReference type="InterPro" id="IPR011993">
    <property type="entry name" value="PH-like_dom_sf"/>
</dbReference>
<dbReference type="Gene3D" id="1.10.220.150">
    <property type="entry name" value="Arf GTPase activating protein"/>
    <property type="match status" value="1"/>
</dbReference>
<feature type="repeat" description="ANK" evidence="5">
    <location>
        <begin position="679"/>
        <end position="711"/>
    </location>
</feature>
<evidence type="ECO:0000256" key="7">
    <source>
        <dbReference type="SAM" id="Coils"/>
    </source>
</evidence>
<accession>A0A7J7K3A4</accession>
<evidence type="ECO:0000256" key="8">
    <source>
        <dbReference type="SAM" id="MobiDB-lite"/>
    </source>
</evidence>
<dbReference type="SMART" id="SM00233">
    <property type="entry name" value="PH"/>
    <property type="match status" value="1"/>
</dbReference>
<dbReference type="PROSITE" id="PS50297">
    <property type="entry name" value="ANK_REP_REGION"/>
    <property type="match status" value="1"/>
</dbReference>
<feature type="repeat" description="ANK" evidence="5">
    <location>
        <begin position="712"/>
        <end position="744"/>
    </location>
</feature>
<dbReference type="InterPro" id="IPR027267">
    <property type="entry name" value="AH/BAR_dom_sf"/>
</dbReference>
<dbReference type="InterPro" id="IPR004148">
    <property type="entry name" value="BAR_dom"/>
</dbReference>
<feature type="region of interest" description="Disordered" evidence="8">
    <location>
        <begin position="619"/>
        <end position="638"/>
    </location>
</feature>
<feature type="domain" description="Arf-GAP" evidence="10">
    <location>
        <begin position="411"/>
        <end position="540"/>
    </location>
</feature>
<dbReference type="PANTHER" id="PTHR23180">
    <property type="entry name" value="CENTAURIN/ARF"/>
    <property type="match status" value="1"/>
</dbReference>
<dbReference type="PROSITE" id="PS50115">
    <property type="entry name" value="ARFGAP"/>
    <property type="match status" value="1"/>
</dbReference>
<keyword evidence="3 6" id="KW-0863">Zinc-finger</keyword>
<evidence type="ECO:0000256" key="4">
    <source>
        <dbReference type="ARBA" id="ARBA00022833"/>
    </source>
</evidence>
<dbReference type="InterPro" id="IPR002110">
    <property type="entry name" value="Ankyrin_rpt"/>
</dbReference>
<dbReference type="GO" id="GO:0005737">
    <property type="term" value="C:cytoplasm"/>
    <property type="evidence" value="ECO:0007669"/>
    <property type="project" value="InterPro"/>
</dbReference>
<comment type="caution">
    <text evidence="11">The sequence shown here is derived from an EMBL/GenBank/DDBJ whole genome shotgun (WGS) entry which is preliminary data.</text>
</comment>
<evidence type="ECO:0000256" key="2">
    <source>
        <dbReference type="ARBA" id="ARBA00022723"/>
    </source>
</evidence>
<keyword evidence="4" id="KW-0862">Zinc</keyword>
<dbReference type="InterPro" id="IPR045258">
    <property type="entry name" value="ACAP1/2/3-like"/>
</dbReference>
<keyword evidence="1" id="KW-0343">GTPase activation</keyword>
<evidence type="ECO:0000313" key="12">
    <source>
        <dbReference type="Proteomes" id="UP000593567"/>
    </source>
</evidence>
<dbReference type="Pfam" id="PF16746">
    <property type="entry name" value="BAR_3"/>
    <property type="match status" value="1"/>
</dbReference>
<protein>
    <submittedName>
        <fullName evidence="11">ACAP2</fullName>
    </submittedName>
</protein>
<dbReference type="CDD" id="cd13250">
    <property type="entry name" value="PH_ACAP"/>
    <property type="match status" value="1"/>
</dbReference>
<dbReference type="SMART" id="SM00248">
    <property type="entry name" value="ANK"/>
    <property type="match status" value="2"/>
</dbReference>
<dbReference type="InterPro" id="IPR001849">
    <property type="entry name" value="PH_domain"/>
</dbReference>
<evidence type="ECO:0000256" key="3">
    <source>
        <dbReference type="ARBA" id="ARBA00022771"/>
    </source>
</evidence>
<dbReference type="InterPro" id="IPR036770">
    <property type="entry name" value="Ankyrin_rpt-contain_sf"/>
</dbReference>
<dbReference type="Pfam" id="PF00169">
    <property type="entry name" value="PH"/>
    <property type="match status" value="1"/>
</dbReference>
<dbReference type="SUPFAM" id="SSF48403">
    <property type="entry name" value="Ankyrin repeat"/>
    <property type="match status" value="1"/>
</dbReference>
<dbReference type="FunFam" id="2.30.29.30:FF:000384">
    <property type="entry name" value="Uncharacterized protein, isoform A"/>
    <property type="match status" value="1"/>
</dbReference>
<dbReference type="Gene3D" id="1.25.40.20">
    <property type="entry name" value="Ankyrin repeat-containing domain"/>
    <property type="match status" value="1"/>
</dbReference>